<dbReference type="CDD" id="cd04301">
    <property type="entry name" value="NAT_SF"/>
    <property type="match status" value="1"/>
</dbReference>
<evidence type="ECO:0000313" key="5">
    <source>
        <dbReference type="Proteomes" id="UP001500888"/>
    </source>
</evidence>
<comment type="caution">
    <text evidence="4">The sequence shown here is derived from an EMBL/GenBank/DDBJ whole genome shotgun (WGS) entry which is preliminary data.</text>
</comment>
<dbReference type="PROSITE" id="PS51186">
    <property type="entry name" value="GNAT"/>
    <property type="match status" value="1"/>
</dbReference>
<evidence type="ECO:0000259" key="3">
    <source>
        <dbReference type="PROSITE" id="PS51186"/>
    </source>
</evidence>
<dbReference type="PANTHER" id="PTHR43877:SF2">
    <property type="entry name" value="AMINOALKYLPHOSPHONATE N-ACETYLTRANSFERASE-RELATED"/>
    <property type="match status" value="1"/>
</dbReference>
<dbReference type="InterPro" id="IPR000182">
    <property type="entry name" value="GNAT_dom"/>
</dbReference>
<dbReference type="RefSeq" id="WP_344945579.1">
    <property type="nucleotide sequence ID" value="NZ_BAAAZR010000020.1"/>
</dbReference>
<dbReference type="SUPFAM" id="SSF55729">
    <property type="entry name" value="Acyl-CoA N-acyltransferases (Nat)"/>
    <property type="match status" value="1"/>
</dbReference>
<dbReference type="Pfam" id="PF00583">
    <property type="entry name" value="Acetyltransf_1"/>
    <property type="match status" value="1"/>
</dbReference>
<keyword evidence="1" id="KW-0808">Transferase</keyword>
<dbReference type="Proteomes" id="UP001500888">
    <property type="component" value="Unassembled WGS sequence"/>
</dbReference>
<dbReference type="PANTHER" id="PTHR43877">
    <property type="entry name" value="AMINOALKYLPHOSPHONATE N-ACETYLTRANSFERASE-RELATED-RELATED"/>
    <property type="match status" value="1"/>
</dbReference>
<protein>
    <submittedName>
        <fullName evidence="4">GNAT family N-acetyltransferase</fullName>
    </submittedName>
</protein>
<evidence type="ECO:0000313" key="4">
    <source>
        <dbReference type="EMBL" id="GAA3825378.1"/>
    </source>
</evidence>
<gene>
    <name evidence="4" type="ORF">GCM10022226_52600</name>
</gene>
<evidence type="ECO:0000256" key="2">
    <source>
        <dbReference type="ARBA" id="ARBA00023315"/>
    </source>
</evidence>
<accession>A0ABP7ISP2</accession>
<keyword evidence="2" id="KW-0012">Acyltransferase</keyword>
<dbReference type="Gene3D" id="3.40.630.30">
    <property type="match status" value="1"/>
</dbReference>
<organism evidence="4 5">
    <name type="scientific">Sphaerisporangium flaviroseum</name>
    <dbReference type="NCBI Taxonomy" id="509199"/>
    <lineage>
        <taxon>Bacteria</taxon>
        <taxon>Bacillati</taxon>
        <taxon>Actinomycetota</taxon>
        <taxon>Actinomycetes</taxon>
        <taxon>Streptosporangiales</taxon>
        <taxon>Streptosporangiaceae</taxon>
        <taxon>Sphaerisporangium</taxon>
    </lineage>
</organism>
<dbReference type="InterPro" id="IPR050832">
    <property type="entry name" value="Bact_Acetyltransf"/>
</dbReference>
<proteinExistence type="predicted"/>
<feature type="domain" description="N-acetyltransferase" evidence="3">
    <location>
        <begin position="3"/>
        <end position="156"/>
    </location>
</feature>
<keyword evidence="5" id="KW-1185">Reference proteome</keyword>
<sequence>MTLLLRRYRWSDREAVWELHRTCLAQVGITDGDGVYYEDDMPRITQIYLADRGEFLVGEIEGHGVVAMGGLRRIDDETAEMCRLRVHPDFQRRGFGARLIEALEESARKLGYRLLRGDTTMRQGAALELYRKYGWREVRREERGGLVVVYGEKSLIAQPVAVTHPVETI</sequence>
<dbReference type="InterPro" id="IPR016181">
    <property type="entry name" value="Acyl_CoA_acyltransferase"/>
</dbReference>
<evidence type="ECO:0000256" key="1">
    <source>
        <dbReference type="ARBA" id="ARBA00022679"/>
    </source>
</evidence>
<name>A0ABP7ISP2_9ACTN</name>
<reference evidence="5" key="1">
    <citation type="journal article" date="2019" name="Int. J. Syst. Evol. Microbiol.">
        <title>The Global Catalogue of Microorganisms (GCM) 10K type strain sequencing project: providing services to taxonomists for standard genome sequencing and annotation.</title>
        <authorList>
            <consortium name="The Broad Institute Genomics Platform"/>
            <consortium name="The Broad Institute Genome Sequencing Center for Infectious Disease"/>
            <person name="Wu L."/>
            <person name="Ma J."/>
        </authorList>
    </citation>
    <scope>NUCLEOTIDE SEQUENCE [LARGE SCALE GENOMIC DNA]</scope>
    <source>
        <strain evidence="5">JCM 16908</strain>
    </source>
</reference>
<dbReference type="EMBL" id="BAAAZR010000020">
    <property type="protein sequence ID" value="GAA3825378.1"/>
    <property type="molecule type" value="Genomic_DNA"/>
</dbReference>